<dbReference type="Gene3D" id="1.10.3520.10">
    <property type="entry name" value="Glycolipid transfer protein"/>
    <property type="match status" value="1"/>
</dbReference>
<dbReference type="AlphaFoldDB" id="A0A8K0IX57"/>
<dbReference type="InterPro" id="IPR036497">
    <property type="entry name" value="GLTP_sf"/>
</dbReference>
<reference evidence="2" key="1">
    <citation type="journal article" date="2017" name="Gigascience">
        <title>The genome draft of coconut (Cocos nucifera).</title>
        <authorList>
            <person name="Xiao Y."/>
            <person name="Xu P."/>
            <person name="Fan H."/>
            <person name="Baudouin L."/>
            <person name="Xia W."/>
            <person name="Bocs S."/>
            <person name="Xu J."/>
            <person name="Li Q."/>
            <person name="Guo A."/>
            <person name="Zhou L."/>
            <person name="Li J."/>
            <person name="Wu Y."/>
            <person name="Ma Z."/>
            <person name="Armero A."/>
            <person name="Issali A.E."/>
            <person name="Liu N."/>
            <person name="Peng M."/>
            <person name="Yang Y."/>
        </authorList>
    </citation>
    <scope>NUCLEOTIDE SEQUENCE</scope>
    <source>
        <tissue evidence="2">Spear leaf of Hainan Tall coconut</tissue>
    </source>
</reference>
<evidence type="ECO:0000313" key="2">
    <source>
        <dbReference type="EMBL" id="KAG1369994.1"/>
    </source>
</evidence>
<dbReference type="GO" id="GO:1902387">
    <property type="term" value="F:ceramide 1-phosphate binding"/>
    <property type="evidence" value="ECO:0007669"/>
    <property type="project" value="TreeGrafter"/>
</dbReference>
<gene>
    <name evidence="2" type="ORF">COCNU_15G003600</name>
</gene>
<evidence type="ECO:0000313" key="3">
    <source>
        <dbReference type="Proteomes" id="UP000797356"/>
    </source>
</evidence>
<dbReference type="PANTHER" id="PTHR10219">
    <property type="entry name" value="GLYCOLIPID TRANSFER PROTEIN-RELATED"/>
    <property type="match status" value="1"/>
</dbReference>
<reference evidence="2" key="2">
    <citation type="submission" date="2019-07" db="EMBL/GenBank/DDBJ databases">
        <authorList>
            <person name="Yang Y."/>
            <person name="Bocs S."/>
            <person name="Baudouin L."/>
        </authorList>
    </citation>
    <scope>NUCLEOTIDE SEQUENCE</scope>
    <source>
        <tissue evidence="2">Spear leaf of Hainan Tall coconut</tissue>
    </source>
</reference>
<dbReference type="Proteomes" id="UP000797356">
    <property type="component" value="Chromosome 15"/>
</dbReference>
<dbReference type="InterPro" id="IPR014830">
    <property type="entry name" value="Glycolipid_transfer_prot_dom"/>
</dbReference>
<dbReference type="GO" id="GO:1902388">
    <property type="term" value="F:ceramide 1-phosphate transfer activity"/>
    <property type="evidence" value="ECO:0007669"/>
    <property type="project" value="TreeGrafter"/>
</dbReference>
<evidence type="ECO:0000259" key="1">
    <source>
        <dbReference type="Pfam" id="PF08718"/>
    </source>
</evidence>
<dbReference type="Pfam" id="PF08718">
    <property type="entry name" value="GLTP"/>
    <property type="match status" value="1"/>
</dbReference>
<organism evidence="2 3">
    <name type="scientific">Cocos nucifera</name>
    <name type="common">Coconut palm</name>
    <dbReference type="NCBI Taxonomy" id="13894"/>
    <lineage>
        <taxon>Eukaryota</taxon>
        <taxon>Viridiplantae</taxon>
        <taxon>Streptophyta</taxon>
        <taxon>Embryophyta</taxon>
        <taxon>Tracheophyta</taxon>
        <taxon>Spermatophyta</taxon>
        <taxon>Magnoliopsida</taxon>
        <taxon>Liliopsida</taxon>
        <taxon>Arecaceae</taxon>
        <taxon>Arecoideae</taxon>
        <taxon>Cocoseae</taxon>
        <taxon>Attaleinae</taxon>
        <taxon>Cocos</taxon>
    </lineage>
</organism>
<protein>
    <submittedName>
        <fullName evidence="2">Putative Glycolipid transfer protein 3</fullName>
    </submittedName>
</protein>
<dbReference type="OrthoDB" id="205255at2759"/>
<proteinExistence type="predicted"/>
<comment type="caution">
    <text evidence="2">The sequence shown here is derived from an EMBL/GenBank/DDBJ whole genome shotgun (WGS) entry which is preliminary data.</text>
</comment>
<dbReference type="EMBL" id="CM017886">
    <property type="protein sequence ID" value="KAG1369994.1"/>
    <property type="molecule type" value="Genomic_DNA"/>
</dbReference>
<feature type="domain" description="Glycolipid transfer protein" evidence="1">
    <location>
        <begin position="1"/>
        <end position="68"/>
    </location>
</feature>
<dbReference type="SUPFAM" id="SSF110004">
    <property type="entry name" value="Glycolipid transfer protein, GLTP"/>
    <property type="match status" value="1"/>
</dbReference>
<keyword evidence="3" id="KW-1185">Reference proteome</keyword>
<dbReference type="PANTHER" id="PTHR10219:SF34">
    <property type="entry name" value="GLYCOLIPID TRANSFER PROTEIN 3"/>
    <property type="match status" value="1"/>
</dbReference>
<dbReference type="GO" id="GO:0005829">
    <property type="term" value="C:cytosol"/>
    <property type="evidence" value="ECO:0007669"/>
    <property type="project" value="TreeGrafter"/>
</dbReference>
<dbReference type="GO" id="GO:0016020">
    <property type="term" value="C:membrane"/>
    <property type="evidence" value="ECO:0007669"/>
    <property type="project" value="TreeGrafter"/>
</dbReference>
<name>A0A8K0IX57_COCNU</name>
<sequence>MLWLTRSMDFSIAVLERLEKNSELNLVQVVEDAYKDTLKPWHGWISSAAYKVALKLIPERKIFISVLMGKGQDYNMLKADIQNLVPMLQPLLNESHALFRKFRLDRLKST</sequence>
<accession>A0A8K0IX57</accession>